<dbReference type="AlphaFoldDB" id="A0A7C4H6L4"/>
<dbReference type="Pfam" id="PF12796">
    <property type="entry name" value="Ank_2"/>
    <property type="match status" value="1"/>
</dbReference>
<feature type="repeat" description="ANK" evidence="3">
    <location>
        <begin position="65"/>
        <end position="97"/>
    </location>
</feature>
<dbReference type="InterPro" id="IPR036770">
    <property type="entry name" value="Ankyrin_rpt-contain_sf"/>
</dbReference>
<evidence type="ECO:0000256" key="1">
    <source>
        <dbReference type="ARBA" id="ARBA00022737"/>
    </source>
</evidence>
<dbReference type="EMBL" id="DTBQ01000128">
    <property type="protein sequence ID" value="HGM47010.1"/>
    <property type="molecule type" value="Genomic_DNA"/>
</dbReference>
<organism evidence="4">
    <name type="scientific">Thermofilum pendens</name>
    <dbReference type="NCBI Taxonomy" id="2269"/>
    <lineage>
        <taxon>Archaea</taxon>
        <taxon>Thermoproteota</taxon>
        <taxon>Thermoprotei</taxon>
        <taxon>Thermofilales</taxon>
        <taxon>Thermofilaceae</taxon>
        <taxon>Thermofilum</taxon>
    </lineage>
</organism>
<comment type="caution">
    <text evidence="4">The sequence shown here is derived from an EMBL/GenBank/DDBJ whole genome shotgun (WGS) entry which is preliminary data.</text>
</comment>
<keyword evidence="1" id="KW-0677">Repeat</keyword>
<dbReference type="InterPro" id="IPR050776">
    <property type="entry name" value="Ank_Repeat/CDKN_Inhibitor"/>
</dbReference>
<keyword evidence="2 3" id="KW-0040">ANK repeat</keyword>
<dbReference type="SMART" id="SM00248">
    <property type="entry name" value="ANK"/>
    <property type="match status" value="4"/>
</dbReference>
<dbReference type="PANTHER" id="PTHR24201:SF16">
    <property type="entry name" value="ANKYRIN-1-LIKE-RELATED"/>
    <property type="match status" value="1"/>
</dbReference>
<sequence>MSELHKAVREGDPQRVKQLVERGANVNARGERDWTPLHLAAFYGYLEVVRFLVEKGAEVNARNVDRRIPLHYAAAEGHLEVVRFLVEKGANVNARDNKGWTPLHLAALYGHLEVARLLLEAGADPTLRDDTGRTPADLAREEGYGNFVEFLESWVEGIRAPLIASVESSSMVEGEWGVLRVRLNRPSKLVVEGDVEWMDPGLVKGVVEVPVKAKKAGRMPVAVVAKSSGKEERKVIWVEVAEGKRRVEGAAALCPSCGAPREPGAKYCWRCGAKLD</sequence>
<dbReference type="PRINTS" id="PR01415">
    <property type="entry name" value="ANKYRIN"/>
</dbReference>
<feature type="repeat" description="ANK" evidence="3">
    <location>
        <begin position="98"/>
        <end position="130"/>
    </location>
</feature>
<dbReference type="Gene3D" id="1.25.40.20">
    <property type="entry name" value="Ankyrin repeat-containing domain"/>
    <property type="match status" value="3"/>
</dbReference>
<proteinExistence type="predicted"/>
<gene>
    <name evidence="4" type="ORF">ENU21_04600</name>
</gene>
<evidence type="ECO:0000256" key="2">
    <source>
        <dbReference type="ARBA" id="ARBA00023043"/>
    </source>
</evidence>
<dbReference type="SUPFAM" id="SSF48403">
    <property type="entry name" value="Ankyrin repeat"/>
    <property type="match status" value="1"/>
</dbReference>
<evidence type="ECO:0000256" key="3">
    <source>
        <dbReference type="PROSITE-ProRule" id="PRU00023"/>
    </source>
</evidence>
<evidence type="ECO:0000313" key="4">
    <source>
        <dbReference type="EMBL" id="HGM47010.1"/>
    </source>
</evidence>
<accession>A0A7C4H6L4</accession>
<dbReference type="PROSITE" id="PS50088">
    <property type="entry name" value="ANK_REPEAT"/>
    <property type="match status" value="4"/>
</dbReference>
<protein>
    <submittedName>
        <fullName evidence="4">Uncharacterized protein</fullName>
    </submittedName>
</protein>
<dbReference type="InterPro" id="IPR002110">
    <property type="entry name" value="Ankyrin_rpt"/>
</dbReference>
<dbReference type="Pfam" id="PF00023">
    <property type="entry name" value="Ank"/>
    <property type="match status" value="1"/>
</dbReference>
<dbReference type="PANTHER" id="PTHR24201">
    <property type="entry name" value="ANK_REP_REGION DOMAIN-CONTAINING PROTEIN"/>
    <property type="match status" value="1"/>
</dbReference>
<name>A0A7C4H6L4_THEPE</name>
<feature type="repeat" description="ANK" evidence="3">
    <location>
        <begin position="32"/>
        <end position="64"/>
    </location>
</feature>
<reference evidence="4" key="1">
    <citation type="journal article" date="2020" name="mSystems">
        <title>Genome- and Community-Level Interaction Insights into Carbon Utilization and Element Cycling Functions of Hydrothermarchaeota in Hydrothermal Sediment.</title>
        <authorList>
            <person name="Zhou Z."/>
            <person name="Liu Y."/>
            <person name="Xu W."/>
            <person name="Pan J."/>
            <person name="Luo Z.H."/>
            <person name="Li M."/>
        </authorList>
    </citation>
    <scope>NUCLEOTIDE SEQUENCE</scope>
    <source>
        <strain evidence="4">SpSt-649</strain>
    </source>
</reference>
<feature type="repeat" description="ANK" evidence="3">
    <location>
        <begin position="1"/>
        <end position="31"/>
    </location>
</feature>
<dbReference type="PROSITE" id="PS50297">
    <property type="entry name" value="ANK_REP_REGION"/>
    <property type="match status" value="4"/>
</dbReference>